<comment type="caution">
    <text evidence="2">The sequence shown here is derived from an EMBL/GenBank/DDBJ whole genome shotgun (WGS) entry which is preliminary data.</text>
</comment>
<proteinExistence type="predicted"/>
<gene>
    <name evidence="2" type="ORF">FUA22_17995</name>
</gene>
<evidence type="ECO:0000313" key="3">
    <source>
        <dbReference type="Proteomes" id="UP000321080"/>
    </source>
</evidence>
<dbReference type="OrthoDB" id="1189842at2"/>
<protein>
    <submittedName>
        <fullName evidence="2">Uncharacterized protein</fullName>
    </submittedName>
</protein>
<organism evidence="2 3">
    <name type="scientific">Seonamhaeicola maritimus</name>
    <dbReference type="NCBI Taxonomy" id="2591822"/>
    <lineage>
        <taxon>Bacteria</taxon>
        <taxon>Pseudomonadati</taxon>
        <taxon>Bacteroidota</taxon>
        <taxon>Flavobacteriia</taxon>
        <taxon>Flavobacteriales</taxon>
        <taxon>Flavobacteriaceae</taxon>
    </lineage>
</organism>
<feature type="chain" id="PRO_5023018970" evidence="1">
    <location>
        <begin position="19"/>
        <end position="131"/>
    </location>
</feature>
<name>A0A5C7GDM2_9FLAO</name>
<dbReference type="EMBL" id="VRKQ01000024">
    <property type="protein sequence ID" value="TXG34511.1"/>
    <property type="molecule type" value="Genomic_DNA"/>
</dbReference>
<dbReference type="RefSeq" id="WP_147769995.1">
    <property type="nucleotide sequence ID" value="NZ_VRKQ01000024.1"/>
</dbReference>
<dbReference type="Proteomes" id="UP000321080">
    <property type="component" value="Unassembled WGS sequence"/>
</dbReference>
<dbReference type="AlphaFoldDB" id="A0A5C7GDM2"/>
<reference evidence="2 3" key="1">
    <citation type="submission" date="2019-08" db="EMBL/GenBank/DDBJ databases">
        <title>Seonamhaeicola sediminis sp. nov., isolated from marine sediment.</title>
        <authorList>
            <person name="Cao W.R."/>
        </authorList>
    </citation>
    <scope>NUCLEOTIDE SEQUENCE [LARGE SCALE GENOMIC DNA]</scope>
    <source>
        <strain evidence="2 3">1505</strain>
    </source>
</reference>
<evidence type="ECO:0000256" key="1">
    <source>
        <dbReference type="SAM" id="SignalP"/>
    </source>
</evidence>
<feature type="signal peptide" evidence="1">
    <location>
        <begin position="1"/>
        <end position="18"/>
    </location>
</feature>
<sequence>MKKIIVVIFLFLFCSSYAQNKNIRGVSPKGMYENVFYRSTESPGKDFPFKVNKVNFSTSFKSSKGKNIYQVSVYGIVNNKKEEVHYNAASIEEIEYYAKVFKGRFKRILLFEHDYNVGSKKHHDTSIVVEY</sequence>
<evidence type="ECO:0000313" key="2">
    <source>
        <dbReference type="EMBL" id="TXG34511.1"/>
    </source>
</evidence>
<keyword evidence="1" id="KW-0732">Signal</keyword>
<keyword evidence="3" id="KW-1185">Reference proteome</keyword>
<accession>A0A5C7GDM2</accession>